<accession>A0ABZ0WBP2</accession>
<dbReference type="EMBL" id="CP139960">
    <property type="protein sequence ID" value="WQD39585.1"/>
    <property type="molecule type" value="Genomic_DNA"/>
</dbReference>
<dbReference type="Proteomes" id="UP001325680">
    <property type="component" value="Chromosome"/>
</dbReference>
<reference evidence="1 2" key="1">
    <citation type="submission" date="2023-12" db="EMBL/GenBank/DDBJ databases">
        <title>Genome sequencing and assembly of bacterial species from a model synthetic community.</title>
        <authorList>
            <person name="Hogle S.L."/>
        </authorList>
    </citation>
    <scope>NUCLEOTIDE SEQUENCE [LARGE SCALE GENOMIC DNA]</scope>
    <source>
        <strain evidence="1 2">HAMBI_3031</strain>
    </source>
</reference>
<protein>
    <submittedName>
        <fullName evidence="1">Uncharacterized protein</fullName>
    </submittedName>
</protein>
<gene>
    <name evidence="1" type="ORF">U0035_05420</name>
</gene>
<name>A0ABZ0WBP2_9BACT</name>
<evidence type="ECO:0000313" key="1">
    <source>
        <dbReference type="EMBL" id="WQD39585.1"/>
    </source>
</evidence>
<sequence>MYKKIVAGLAGALVLNILHEAVRNRFAGAPRINELGEEALQKSLRPFNLTVDNPRSLYWATLSSDIVSNALYYGVTATTSPVISGALAGIGAVKLPQHLGLNDEPVAATPQRKLLTVSYYLVGALVTRAVYKALQR</sequence>
<organism evidence="1 2">
    <name type="scientific">Niabella yanshanensis</name>
    <dbReference type="NCBI Taxonomy" id="577386"/>
    <lineage>
        <taxon>Bacteria</taxon>
        <taxon>Pseudomonadati</taxon>
        <taxon>Bacteroidota</taxon>
        <taxon>Chitinophagia</taxon>
        <taxon>Chitinophagales</taxon>
        <taxon>Chitinophagaceae</taxon>
        <taxon>Niabella</taxon>
    </lineage>
</organism>
<keyword evidence="2" id="KW-1185">Reference proteome</keyword>
<evidence type="ECO:0000313" key="2">
    <source>
        <dbReference type="Proteomes" id="UP001325680"/>
    </source>
</evidence>
<proteinExistence type="predicted"/>
<dbReference type="RefSeq" id="WP_114789017.1">
    <property type="nucleotide sequence ID" value="NZ_CP139960.1"/>
</dbReference>